<feature type="compositionally biased region" description="Basic and acidic residues" evidence="1">
    <location>
        <begin position="37"/>
        <end position="49"/>
    </location>
</feature>
<dbReference type="OrthoDB" id="5914135at2759"/>
<sequence length="103" mass="11055">MRPCLPGEDPPADTSFRCLPVVQPGSDENAAGFPSVRRGDSVRTPTDRSERFLGAPLNRRILFDTSDPWCLAGTQRGEAGTTFSPAPLMPVLPQPTRCQGTTG</sequence>
<protein>
    <submittedName>
        <fullName evidence="2">Uncharacterized protein</fullName>
    </submittedName>
</protein>
<name>A0A0V0Z9D7_9BILA</name>
<gene>
    <name evidence="2" type="ORF">T12_4390</name>
</gene>
<reference evidence="2 3" key="1">
    <citation type="submission" date="2015-01" db="EMBL/GenBank/DDBJ databases">
        <title>Evolution of Trichinella species and genotypes.</title>
        <authorList>
            <person name="Korhonen P.K."/>
            <person name="Edoardo P."/>
            <person name="Giuseppe L.R."/>
            <person name="Gasser R.B."/>
        </authorList>
    </citation>
    <scope>NUCLEOTIDE SEQUENCE [LARGE SCALE GENOMIC DNA]</scope>
    <source>
        <strain evidence="2">ISS2496</strain>
    </source>
</reference>
<evidence type="ECO:0000313" key="2">
    <source>
        <dbReference type="EMBL" id="KRY08963.1"/>
    </source>
</evidence>
<dbReference type="EMBL" id="JYDQ01000299">
    <property type="protein sequence ID" value="KRY08963.1"/>
    <property type="molecule type" value="Genomic_DNA"/>
</dbReference>
<dbReference type="Proteomes" id="UP000054783">
    <property type="component" value="Unassembled WGS sequence"/>
</dbReference>
<dbReference type="AlphaFoldDB" id="A0A0V0Z9D7"/>
<keyword evidence="3" id="KW-1185">Reference proteome</keyword>
<accession>A0A0V0Z9D7</accession>
<feature type="region of interest" description="Disordered" evidence="1">
    <location>
        <begin position="76"/>
        <end position="103"/>
    </location>
</feature>
<evidence type="ECO:0000256" key="1">
    <source>
        <dbReference type="SAM" id="MobiDB-lite"/>
    </source>
</evidence>
<feature type="region of interest" description="Disordered" evidence="1">
    <location>
        <begin position="23"/>
        <end position="49"/>
    </location>
</feature>
<comment type="caution">
    <text evidence="2">The sequence shown here is derived from an EMBL/GenBank/DDBJ whole genome shotgun (WGS) entry which is preliminary data.</text>
</comment>
<organism evidence="2 3">
    <name type="scientific">Trichinella patagoniensis</name>
    <dbReference type="NCBI Taxonomy" id="990121"/>
    <lineage>
        <taxon>Eukaryota</taxon>
        <taxon>Metazoa</taxon>
        <taxon>Ecdysozoa</taxon>
        <taxon>Nematoda</taxon>
        <taxon>Enoplea</taxon>
        <taxon>Dorylaimia</taxon>
        <taxon>Trichinellida</taxon>
        <taxon>Trichinellidae</taxon>
        <taxon>Trichinella</taxon>
    </lineage>
</organism>
<evidence type="ECO:0000313" key="3">
    <source>
        <dbReference type="Proteomes" id="UP000054783"/>
    </source>
</evidence>
<proteinExistence type="predicted"/>